<organism evidence="2 3">
    <name type="scientific">Streptococcus suis 6407</name>
    <dbReference type="NCBI Taxonomy" id="1214179"/>
    <lineage>
        <taxon>Bacteria</taxon>
        <taxon>Bacillati</taxon>
        <taxon>Bacillota</taxon>
        <taxon>Bacilli</taxon>
        <taxon>Lactobacillales</taxon>
        <taxon>Streptococcaceae</taxon>
        <taxon>Streptococcus</taxon>
    </lineage>
</organism>
<evidence type="ECO:0000313" key="3">
    <source>
        <dbReference type="Proteomes" id="UP000028185"/>
    </source>
</evidence>
<dbReference type="EMBL" id="CP008921">
    <property type="protein sequence ID" value="AIG43724.1"/>
    <property type="molecule type" value="Genomic_DNA"/>
</dbReference>
<keyword evidence="1" id="KW-1133">Transmembrane helix</keyword>
<dbReference type="Pfam" id="PF06161">
    <property type="entry name" value="DUF975"/>
    <property type="match status" value="1"/>
</dbReference>
<feature type="transmembrane region" description="Helical" evidence="1">
    <location>
        <begin position="75"/>
        <end position="96"/>
    </location>
</feature>
<feature type="transmembrane region" description="Helical" evidence="1">
    <location>
        <begin position="174"/>
        <end position="196"/>
    </location>
</feature>
<dbReference type="PANTHER" id="PTHR40076:SF1">
    <property type="entry name" value="MEMBRANE PROTEIN"/>
    <property type="match status" value="1"/>
</dbReference>
<dbReference type="AlphaFoldDB" id="A0A075SHH3"/>
<feature type="transmembrane region" description="Helical" evidence="1">
    <location>
        <begin position="21"/>
        <end position="41"/>
    </location>
</feature>
<feature type="transmembrane region" description="Helical" evidence="1">
    <location>
        <begin position="140"/>
        <end position="162"/>
    </location>
</feature>
<reference evidence="2 3" key="1">
    <citation type="journal article" date="2014" name="Genome Announc.">
        <title>Whole-Genome Sequence of Streptococcus suis Serotype 4 Reference Strain 6407.</title>
        <authorList>
            <person name="Wang K."/>
            <person name="Chen J."/>
            <person name="Yao H."/>
            <person name="Lu C."/>
        </authorList>
    </citation>
    <scope>NUCLEOTIDE SEQUENCE [LARGE SCALE GENOMIC DNA]</scope>
    <source>
        <strain evidence="2">6407</strain>
    </source>
</reference>
<dbReference type="PATRIC" id="fig|1214179.4.peg.1304"/>
<dbReference type="RefSeq" id="WP_024381552.1">
    <property type="nucleotide sequence ID" value="NZ_ALLE01000052.1"/>
</dbReference>
<keyword evidence="1" id="KW-0472">Membrane</keyword>
<feature type="transmembrane region" description="Helical" evidence="1">
    <location>
        <begin position="117"/>
        <end position="134"/>
    </location>
</feature>
<dbReference type="HOGENOM" id="CLU_045673_4_0_9"/>
<accession>A0A075SHH3</accession>
<dbReference type="InterPro" id="IPR010380">
    <property type="entry name" value="DUF975"/>
</dbReference>
<gene>
    <name evidence="2" type="ORF">ID09_06665</name>
</gene>
<feature type="transmembrane region" description="Helical" evidence="1">
    <location>
        <begin position="240"/>
        <end position="259"/>
    </location>
</feature>
<keyword evidence="1" id="KW-0812">Transmembrane</keyword>
<proteinExistence type="predicted"/>
<dbReference type="Proteomes" id="UP000028185">
    <property type="component" value="Chromosome"/>
</dbReference>
<evidence type="ECO:0000256" key="1">
    <source>
        <dbReference type="SAM" id="Phobius"/>
    </source>
</evidence>
<sequence length="293" mass="33151">MSNSDIRAKATVIREQTDGMITLFLAPVLISFLSGVAEFGLKQIWGQTGTFSWGTTIVKDGVTWTHHFISVGPSIIFDFIAQCLIVTACFQLIRLVRKQRTKVSFTECFTLLDGKNFLPVFTTILLKMLVLYVASFPAVFGMILIGLAFYSTIVIFGAPIDYQPDFSAFFSSSYFQTGLILVCVGILCSLFVGYGLSQVTFLLYDYLENNTYSSPFKLFSQSWQLMKGNKWRRFLLDLSFVGWFIGVLLTFGFLGLYVYPYYWTCQTIFYEDLKAKNPLVFSTYKSVISSTVA</sequence>
<evidence type="ECO:0000313" key="2">
    <source>
        <dbReference type="EMBL" id="AIG43724.1"/>
    </source>
</evidence>
<name>A0A075SHH3_STRSU</name>
<protein>
    <submittedName>
        <fullName evidence="2">Membrane protein</fullName>
    </submittedName>
</protein>
<dbReference type="PANTHER" id="PTHR40076">
    <property type="entry name" value="MEMBRANE PROTEIN-RELATED"/>
    <property type="match status" value="1"/>
</dbReference>